<evidence type="ECO:0000256" key="1">
    <source>
        <dbReference type="SAM" id="Phobius"/>
    </source>
</evidence>
<comment type="caution">
    <text evidence="2">The sequence shown here is derived from an EMBL/GenBank/DDBJ whole genome shotgun (WGS) entry which is preliminary data.</text>
</comment>
<keyword evidence="1" id="KW-1133">Transmembrane helix</keyword>
<dbReference type="AlphaFoldDB" id="A0A815IPI0"/>
<proteinExistence type="predicted"/>
<reference evidence="2" key="1">
    <citation type="submission" date="2021-02" db="EMBL/GenBank/DDBJ databases">
        <authorList>
            <person name="Nowell W R."/>
        </authorList>
    </citation>
    <scope>NUCLEOTIDE SEQUENCE</scope>
</reference>
<keyword evidence="1" id="KW-0812">Transmembrane</keyword>
<gene>
    <name evidence="2" type="ORF">ZHD862_LOCUS31453</name>
</gene>
<name>A0A815IPI0_9BILA</name>
<dbReference type="EMBL" id="CAJNOT010003166">
    <property type="protein sequence ID" value="CAF1368316.1"/>
    <property type="molecule type" value="Genomic_DNA"/>
</dbReference>
<keyword evidence="1" id="KW-0472">Membrane</keyword>
<dbReference type="Proteomes" id="UP000663864">
    <property type="component" value="Unassembled WGS sequence"/>
</dbReference>
<sequence>MPTFSITTHSLVITSKTSPANTITMNKPILVLFLTLSIISLLGWVNSGPTTQDRVGMFCNAVPTNANLAPLVSNIPQYGLNIIKETQKFKLSVKYFEANIQSMTSSTASCTSFFNGLKREFDKDIKSQGLTIQDTKEPFKQFLNVIFPDIPFFH</sequence>
<evidence type="ECO:0000313" key="3">
    <source>
        <dbReference type="Proteomes" id="UP000663864"/>
    </source>
</evidence>
<feature type="transmembrane region" description="Helical" evidence="1">
    <location>
        <begin position="29"/>
        <end position="47"/>
    </location>
</feature>
<accession>A0A815IPI0</accession>
<organism evidence="2 3">
    <name type="scientific">Rotaria sordida</name>
    <dbReference type="NCBI Taxonomy" id="392033"/>
    <lineage>
        <taxon>Eukaryota</taxon>
        <taxon>Metazoa</taxon>
        <taxon>Spiralia</taxon>
        <taxon>Gnathifera</taxon>
        <taxon>Rotifera</taxon>
        <taxon>Eurotatoria</taxon>
        <taxon>Bdelloidea</taxon>
        <taxon>Philodinida</taxon>
        <taxon>Philodinidae</taxon>
        <taxon>Rotaria</taxon>
    </lineage>
</organism>
<evidence type="ECO:0000313" key="2">
    <source>
        <dbReference type="EMBL" id="CAF1368316.1"/>
    </source>
</evidence>
<protein>
    <submittedName>
        <fullName evidence="2">Uncharacterized protein</fullName>
    </submittedName>
</protein>